<dbReference type="EMBL" id="ALQA01000048">
    <property type="protein sequence ID" value="EJZ07021.1"/>
    <property type="molecule type" value="Genomic_DNA"/>
</dbReference>
<gene>
    <name evidence="4" type="ORF">MVAC_19868</name>
</gene>
<evidence type="ECO:0000256" key="2">
    <source>
        <dbReference type="SAM" id="Phobius"/>
    </source>
</evidence>
<dbReference type="HOGENOM" id="CLU_076072_0_0_11"/>
<dbReference type="eggNOG" id="ENOG5033KDT">
    <property type="taxonomic scope" value="Bacteria"/>
</dbReference>
<keyword evidence="2" id="KW-1133">Transmembrane helix</keyword>
<accession>K0UJK8</accession>
<feature type="transmembrane region" description="Helical" evidence="2">
    <location>
        <begin position="51"/>
        <end position="70"/>
    </location>
</feature>
<keyword evidence="2" id="KW-0472">Membrane</keyword>
<evidence type="ECO:0000256" key="1">
    <source>
        <dbReference type="SAM" id="MobiDB-lite"/>
    </source>
</evidence>
<feature type="transmembrane region" description="Helical" evidence="2">
    <location>
        <begin position="12"/>
        <end position="31"/>
    </location>
</feature>
<feature type="compositionally biased region" description="Low complexity" evidence="1">
    <location>
        <begin position="134"/>
        <end position="150"/>
    </location>
</feature>
<comment type="caution">
    <text evidence="4">The sequence shown here is derived from an EMBL/GenBank/DDBJ whole genome shotgun (WGS) entry which is preliminary data.</text>
</comment>
<evidence type="ECO:0000313" key="5">
    <source>
        <dbReference type="Proteomes" id="UP000006072"/>
    </source>
</evidence>
<evidence type="ECO:0000259" key="3">
    <source>
        <dbReference type="Pfam" id="PF13559"/>
    </source>
</evidence>
<feature type="domain" description="Protein-glutamine gamma-glutamyltransferase-like C-terminal" evidence="3">
    <location>
        <begin position="236"/>
        <end position="306"/>
    </location>
</feature>
<keyword evidence="2" id="KW-0812">Transmembrane</keyword>
<name>K0UJK8_MYCVA</name>
<proteinExistence type="predicted"/>
<protein>
    <recommendedName>
        <fullName evidence="3">Protein-glutamine gamma-glutamyltransferase-like C-terminal domain-containing protein</fullName>
    </recommendedName>
</protein>
<dbReference type="RefSeq" id="WP_003930816.1">
    <property type="nucleotide sequence ID" value="NZ_JH814691.1"/>
</dbReference>
<keyword evidence="5" id="KW-1185">Reference proteome</keyword>
<dbReference type="Proteomes" id="UP000006072">
    <property type="component" value="Unassembled WGS sequence"/>
</dbReference>
<feature type="transmembrane region" description="Helical" evidence="2">
    <location>
        <begin position="163"/>
        <end position="184"/>
    </location>
</feature>
<dbReference type="Pfam" id="PF13559">
    <property type="entry name" value="DUF4129"/>
    <property type="match status" value="1"/>
</dbReference>
<dbReference type="PATRIC" id="fig|1194972.3.peg.3957"/>
<reference evidence="4 5" key="1">
    <citation type="journal article" date="2012" name="J. Bacteriol.">
        <title>Complete Genome Sequence of Mycobacterium vaccae Type Strain ATCC 25954.</title>
        <authorList>
            <person name="Ho Y.S."/>
            <person name="Adroub S.A."/>
            <person name="Abadi M."/>
            <person name="Al Alwan B."/>
            <person name="Alkhateeb R."/>
            <person name="Gao G."/>
            <person name="Ragab A."/>
            <person name="Ali S."/>
            <person name="van Soolingen D."/>
            <person name="Bitter W."/>
            <person name="Pain A."/>
            <person name="Abdallah A.M."/>
        </authorList>
    </citation>
    <scope>NUCLEOTIDE SEQUENCE [LARGE SCALE GENOMIC DNA]</scope>
    <source>
        <strain evidence="4 5">ATCC 25954</strain>
    </source>
</reference>
<feature type="transmembrane region" description="Helical" evidence="2">
    <location>
        <begin position="100"/>
        <end position="120"/>
    </location>
</feature>
<sequence length="316" mass="32968">MPDKADRRTVARTAAVLALTLLTVVALRGYLPDHSGDPPPDESRPAGPGSLVAVTALLAVSIVVIAIAVLTQASQRSARPSPGPGLRPSRKLGFSLRRPLLIAAAALAVWALLILLLMRWGTPVVIEDPPQADPPAGAGAGATDPGTTPTRPETPDDQGGGGAFAALAGTAIALFVLAIVATFASRRRVPETLSPPGAAPAEQARAEVPDLARAAELGLAEMDDPRRDPRQAIIACYLAMERELEKSPGTTPRESDTPTEVLARAIETRALAADSATELVELFEEARFSSHVMGEGHRTDAVRALQQVQRQLGATA</sequence>
<organism evidence="4 5">
    <name type="scientific">Mycolicibacterium vaccae ATCC 25954</name>
    <dbReference type="NCBI Taxonomy" id="1194972"/>
    <lineage>
        <taxon>Bacteria</taxon>
        <taxon>Bacillati</taxon>
        <taxon>Actinomycetota</taxon>
        <taxon>Actinomycetes</taxon>
        <taxon>Mycobacteriales</taxon>
        <taxon>Mycobacteriaceae</taxon>
        <taxon>Mycolicibacterium</taxon>
    </lineage>
</organism>
<evidence type="ECO:0000313" key="4">
    <source>
        <dbReference type="EMBL" id="EJZ07021.1"/>
    </source>
</evidence>
<dbReference type="InterPro" id="IPR025403">
    <property type="entry name" value="TgpA-like_C"/>
</dbReference>
<dbReference type="AlphaFoldDB" id="K0UJK8"/>
<feature type="region of interest" description="Disordered" evidence="1">
    <location>
        <begin position="128"/>
        <end position="162"/>
    </location>
</feature>